<evidence type="ECO:0008006" key="5">
    <source>
        <dbReference type="Google" id="ProtNLM"/>
    </source>
</evidence>
<gene>
    <name evidence="3" type="ORF">RHO25_011466</name>
</gene>
<accession>A0ABZ0P4S4</accession>
<dbReference type="Proteomes" id="UP001302367">
    <property type="component" value="Chromosome 8"/>
</dbReference>
<dbReference type="RefSeq" id="XP_065459491.1">
    <property type="nucleotide sequence ID" value="XM_065603419.1"/>
</dbReference>
<keyword evidence="4" id="KW-1185">Reference proteome</keyword>
<dbReference type="InterPro" id="IPR043129">
    <property type="entry name" value="ATPase_NBD"/>
</dbReference>
<dbReference type="PRINTS" id="PR00301">
    <property type="entry name" value="HEATSHOCK70"/>
</dbReference>
<proteinExistence type="predicted"/>
<dbReference type="SUPFAM" id="SSF53067">
    <property type="entry name" value="Actin-like ATPase domain"/>
    <property type="match status" value="2"/>
</dbReference>
<keyword evidence="2" id="KW-0067">ATP-binding</keyword>
<organism evidence="3 4">
    <name type="scientific">Cercospora beticola</name>
    <name type="common">Sugarbeet leaf spot fungus</name>
    <dbReference type="NCBI Taxonomy" id="122368"/>
    <lineage>
        <taxon>Eukaryota</taxon>
        <taxon>Fungi</taxon>
        <taxon>Dikarya</taxon>
        <taxon>Ascomycota</taxon>
        <taxon>Pezizomycotina</taxon>
        <taxon>Dothideomycetes</taxon>
        <taxon>Dothideomycetidae</taxon>
        <taxon>Mycosphaerellales</taxon>
        <taxon>Mycosphaerellaceae</taxon>
        <taxon>Cercospora</taxon>
    </lineage>
</organism>
<evidence type="ECO:0000256" key="2">
    <source>
        <dbReference type="ARBA" id="ARBA00022840"/>
    </source>
</evidence>
<dbReference type="EMBL" id="CP134191">
    <property type="protein sequence ID" value="WPB06806.1"/>
    <property type="molecule type" value="Genomic_DNA"/>
</dbReference>
<dbReference type="InterPro" id="IPR013126">
    <property type="entry name" value="Hsp_70_fam"/>
</dbReference>
<dbReference type="PANTHER" id="PTHR14187">
    <property type="entry name" value="ALPHA KINASE/ELONGATION FACTOR 2 KINASE"/>
    <property type="match status" value="1"/>
</dbReference>
<dbReference type="Pfam" id="PF00012">
    <property type="entry name" value="HSP70"/>
    <property type="match status" value="1"/>
</dbReference>
<evidence type="ECO:0000313" key="3">
    <source>
        <dbReference type="EMBL" id="WPB06806.1"/>
    </source>
</evidence>
<dbReference type="GeneID" id="35433907"/>
<protein>
    <recommendedName>
        <fullName evidence="5">Actin-like ATPase domain-containing protein</fullName>
    </recommendedName>
</protein>
<evidence type="ECO:0000313" key="4">
    <source>
        <dbReference type="Proteomes" id="UP001302367"/>
    </source>
</evidence>
<sequence length="592" mass="65725">MTRHRLIVGVDYGTTYSGKCTALRGVSFVTTDKASLEDIHVIRTWPGKDGEWKTPTRIAYASENRKAALNHNLWGYQVEPGMISCSWTKLLLDSETKSSQYDDPSIRAAIDEGRLRLPDNRDAQGVAADFLKGLYAHMENKLIREFGKGIFDSTPMDCWLTVPAVWSDQAQNATKAAAKEAGFGSRPGDSISLIPEPEAAAVAVLKNIVRPDALNKPQIGETILICDCGGGTVDITSYTIDQVEPTPMFSEVCVGIGGKCGATSIDRSLQRLMSNRFGDAWDSIGVHRKGPGSNFMNKWEIVKRQFGDVGDDRTHTLGPLNLKGVAESKWYDEEEGMVRLTKDDLRTVFEPTVGEVIKLVEAQKRDIEKNGNKLDRVVLVGGFGDSNYLFSRLKSWCEGFKIRAFCPEHPQAAIVRGAALRGLVGIAPRKRRCRRHYGFLISRPFQAGIDPAEDAFIDPYDGIKMCKNQMLWLAAKGDVITESTSRSHFVNLANRVKETNMTADWQLYSCSKDTAPHRFDYSVLESVGNIHIDFSSINVFKLPTKREFGFFGSRYYNLAFEIQVDFGAKSGSLEVRALCDGIVTGHAEIVYD</sequence>
<dbReference type="CDD" id="cd10170">
    <property type="entry name" value="ASKHA_NBD_HSP70"/>
    <property type="match status" value="1"/>
</dbReference>
<dbReference type="Gene3D" id="3.30.420.40">
    <property type="match status" value="2"/>
</dbReference>
<evidence type="ECO:0000256" key="1">
    <source>
        <dbReference type="ARBA" id="ARBA00022741"/>
    </source>
</evidence>
<name>A0ABZ0P4S4_CERBT</name>
<dbReference type="Gene3D" id="3.90.640.10">
    <property type="entry name" value="Actin, Chain A, domain 4"/>
    <property type="match status" value="1"/>
</dbReference>
<reference evidence="3 4" key="1">
    <citation type="submission" date="2023-09" db="EMBL/GenBank/DDBJ databases">
        <title>Complete-Gapless Cercospora beticola genome.</title>
        <authorList>
            <person name="Wyatt N.A."/>
            <person name="Spanner R.E."/>
            <person name="Bolton M.D."/>
        </authorList>
    </citation>
    <scope>NUCLEOTIDE SEQUENCE [LARGE SCALE GENOMIC DNA]</scope>
    <source>
        <strain evidence="3">Cb09-40</strain>
    </source>
</reference>
<keyword evidence="1" id="KW-0547">Nucleotide-binding</keyword>
<dbReference type="PANTHER" id="PTHR14187:SF81">
    <property type="entry name" value="HSP70 FAMILY PROTEIN (AFU_ORTHOLOGUE AFUA_4G14040)"/>
    <property type="match status" value="1"/>
</dbReference>